<protein>
    <submittedName>
        <fullName evidence="5">Winged helix-turn-helix transcriptional regulator</fullName>
    </submittedName>
</protein>
<accession>A0ABW8C768</accession>
<evidence type="ECO:0000256" key="1">
    <source>
        <dbReference type="ARBA" id="ARBA00023015"/>
    </source>
</evidence>
<dbReference type="PANTHER" id="PTHR33204">
    <property type="entry name" value="TRANSCRIPTIONAL REGULATOR, MARR FAMILY"/>
    <property type="match status" value="1"/>
</dbReference>
<feature type="domain" description="HTH hxlR-type" evidence="4">
    <location>
        <begin position="11"/>
        <end position="109"/>
    </location>
</feature>
<evidence type="ECO:0000256" key="3">
    <source>
        <dbReference type="ARBA" id="ARBA00023163"/>
    </source>
</evidence>
<reference evidence="5 6" key="1">
    <citation type="submission" date="2024-10" db="EMBL/GenBank/DDBJ databases">
        <title>The Natural Products Discovery Center: Release of the First 8490 Sequenced Strains for Exploring Actinobacteria Biosynthetic Diversity.</title>
        <authorList>
            <person name="Kalkreuter E."/>
            <person name="Kautsar S.A."/>
            <person name="Yang D."/>
            <person name="Bader C.D."/>
            <person name="Teijaro C.N."/>
            <person name="Fluegel L."/>
            <person name="Davis C.M."/>
            <person name="Simpson J.R."/>
            <person name="Lauterbach L."/>
            <person name="Steele A.D."/>
            <person name="Gui C."/>
            <person name="Meng S."/>
            <person name="Li G."/>
            <person name="Viehrig K."/>
            <person name="Ye F."/>
            <person name="Su P."/>
            <person name="Kiefer A.F."/>
            <person name="Nichols A."/>
            <person name="Cepeda A.J."/>
            <person name="Yan W."/>
            <person name="Fan B."/>
            <person name="Jiang Y."/>
            <person name="Adhikari A."/>
            <person name="Zheng C.-J."/>
            <person name="Schuster L."/>
            <person name="Cowan T.M."/>
            <person name="Smanski M.J."/>
            <person name="Chevrette M.G."/>
            <person name="De Carvalho L.P.S."/>
            <person name="Shen B."/>
        </authorList>
    </citation>
    <scope>NUCLEOTIDE SEQUENCE [LARGE SCALE GENOMIC DNA]</scope>
    <source>
        <strain evidence="5 6">NPDC053399</strain>
    </source>
</reference>
<comment type="caution">
    <text evidence="5">The sequence shown here is derived from an EMBL/GenBank/DDBJ whole genome shotgun (WGS) entry which is preliminary data.</text>
</comment>
<evidence type="ECO:0000259" key="4">
    <source>
        <dbReference type="PROSITE" id="PS51118"/>
    </source>
</evidence>
<dbReference type="RefSeq" id="WP_399649667.1">
    <property type="nucleotide sequence ID" value="NZ_JBITYG010000004.1"/>
</dbReference>
<keyword evidence="2" id="KW-0238">DNA-binding</keyword>
<sequence>MNSADLASGPCPLGRAAGILGDRWTLLIMRNATLGATRFEQFRTGLGIADNILSNRLGKLVDAGILTKEPYEDGNRIRSHYRITQAGVALRPVLEALAAWGHTYANPAEPTTAVRIVHLPCGLPTADGSHCDVCDTEITNEDAAWVMPWVSEEPIPLATAAATAAPDGN</sequence>
<dbReference type="PANTHER" id="PTHR33204:SF18">
    <property type="entry name" value="TRANSCRIPTIONAL REGULATORY PROTEIN"/>
    <property type="match status" value="1"/>
</dbReference>
<evidence type="ECO:0000313" key="5">
    <source>
        <dbReference type="EMBL" id="MFI9102263.1"/>
    </source>
</evidence>
<dbReference type="InterPro" id="IPR036388">
    <property type="entry name" value="WH-like_DNA-bd_sf"/>
</dbReference>
<dbReference type="Gene3D" id="1.10.10.10">
    <property type="entry name" value="Winged helix-like DNA-binding domain superfamily/Winged helix DNA-binding domain"/>
    <property type="match status" value="1"/>
</dbReference>
<gene>
    <name evidence="5" type="ORF">ACIGXA_17220</name>
</gene>
<organism evidence="5 6">
    <name type="scientific">Streptomyces fildesensis</name>
    <dbReference type="NCBI Taxonomy" id="375757"/>
    <lineage>
        <taxon>Bacteria</taxon>
        <taxon>Bacillati</taxon>
        <taxon>Actinomycetota</taxon>
        <taxon>Actinomycetes</taxon>
        <taxon>Kitasatosporales</taxon>
        <taxon>Streptomycetaceae</taxon>
        <taxon>Streptomyces</taxon>
    </lineage>
</organism>
<keyword evidence="6" id="KW-1185">Reference proteome</keyword>
<evidence type="ECO:0000313" key="6">
    <source>
        <dbReference type="Proteomes" id="UP001614394"/>
    </source>
</evidence>
<dbReference type="SUPFAM" id="SSF46785">
    <property type="entry name" value="Winged helix' DNA-binding domain"/>
    <property type="match status" value="1"/>
</dbReference>
<dbReference type="EMBL" id="JBITYG010000004">
    <property type="protein sequence ID" value="MFI9102263.1"/>
    <property type="molecule type" value="Genomic_DNA"/>
</dbReference>
<dbReference type="Pfam" id="PF01638">
    <property type="entry name" value="HxlR"/>
    <property type="match status" value="1"/>
</dbReference>
<dbReference type="PROSITE" id="PS51118">
    <property type="entry name" value="HTH_HXLR"/>
    <property type="match status" value="1"/>
</dbReference>
<proteinExistence type="predicted"/>
<keyword evidence="1" id="KW-0805">Transcription regulation</keyword>
<dbReference type="Proteomes" id="UP001614394">
    <property type="component" value="Unassembled WGS sequence"/>
</dbReference>
<evidence type="ECO:0000256" key="2">
    <source>
        <dbReference type="ARBA" id="ARBA00023125"/>
    </source>
</evidence>
<dbReference type="InterPro" id="IPR036390">
    <property type="entry name" value="WH_DNA-bd_sf"/>
</dbReference>
<dbReference type="InterPro" id="IPR002577">
    <property type="entry name" value="HTH_HxlR"/>
</dbReference>
<name>A0ABW8C768_9ACTN</name>
<keyword evidence="3" id="KW-0804">Transcription</keyword>